<gene>
    <name evidence="2" type="ORF">Triagg1_7196</name>
</gene>
<dbReference type="RefSeq" id="XP_062753772.1">
    <property type="nucleotide sequence ID" value="XM_062901904.1"/>
</dbReference>
<feature type="domain" description="CobW/HypB/UreG nucleotide-binding" evidence="1">
    <location>
        <begin position="85"/>
        <end position="212"/>
    </location>
</feature>
<sequence>MNFDDDAPPDLIVVGGEIQESEEGLSIKVPITIVTGYLGAGKTTLLNYILTAQHGKKIAVIMNVMQLRHEPPPPLVISEMLTSTRDTGVNAIESLMEKKGAFDYILLETTGLADPGNIAPLFWVDDGLGSTIYLDGVVTLVDAKNILYSLDDPKGKIEDHNEHDHHGPLMTTAHVQISHADVVVLNKADLVSEDDLKRVRERIESINGAARIHVTEKSVVPQLEGFLLDLHAYDQFNVAEAKSKGHSHLDPTISTVSIPVPRLRPEQLEDVDRWLRAVLWDHKLLGAESAVEFEIHRSKGRLAFINGDVKLLQGVREIFELIDAPDGADISSTEGKIILIGRGVKDIDFESDFRKVLN</sequence>
<protein>
    <recommendedName>
        <fullName evidence="1">CobW/HypB/UreG nucleotide-binding domain-containing protein</fullName>
    </recommendedName>
</protein>
<evidence type="ECO:0000259" key="1">
    <source>
        <dbReference type="Pfam" id="PF02492"/>
    </source>
</evidence>
<keyword evidence="3" id="KW-1185">Reference proteome</keyword>
<dbReference type="InterPro" id="IPR051316">
    <property type="entry name" value="Zinc-reg_GTPase_activator"/>
</dbReference>
<dbReference type="Proteomes" id="UP001273209">
    <property type="component" value="Unassembled WGS sequence"/>
</dbReference>
<comment type="caution">
    <text evidence="2">The sequence shown here is derived from an EMBL/GenBank/DDBJ whole genome shotgun (WGS) entry which is preliminary data.</text>
</comment>
<dbReference type="SUPFAM" id="SSF52540">
    <property type="entry name" value="P-loop containing nucleoside triphosphate hydrolases"/>
    <property type="match status" value="1"/>
</dbReference>
<dbReference type="PANTHER" id="PTHR13748:SF31">
    <property type="entry name" value="ZINC-REGULATED GTPASE METALLOPROTEIN ACTIVATOR 1A-RELATED"/>
    <property type="match status" value="1"/>
</dbReference>
<evidence type="ECO:0000313" key="3">
    <source>
        <dbReference type="Proteomes" id="UP001273209"/>
    </source>
</evidence>
<dbReference type="AlphaFoldDB" id="A0AAE1M311"/>
<name>A0AAE1M311_9HYPO</name>
<reference evidence="2" key="1">
    <citation type="submission" date="2023-11" db="EMBL/GenBank/DDBJ databases">
        <title>The genome sequences of three competitors of mushroom-forming fungi.</title>
        <authorList>
            <person name="Beijen E."/>
            <person name="Ohm R.A."/>
        </authorList>
    </citation>
    <scope>NUCLEOTIDE SEQUENCE</scope>
    <source>
        <strain evidence="2">CBS 100526</strain>
    </source>
</reference>
<dbReference type="GeneID" id="87921809"/>
<evidence type="ECO:0000313" key="2">
    <source>
        <dbReference type="EMBL" id="KAK4068548.1"/>
    </source>
</evidence>
<dbReference type="Gene3D" id="3.30.1220.10">
    <property type="entry name" value="CobW-like, C-terminal domain"/>
    <property type="match status" value="1"/>
</dbReference>
<organism evidence="2 3">
    <name type="scientific">Trichoderma aggressivum f. europaeum</name>
    <dbReference type="NCBI Taxonomy" id="173218"/>
    <lineage>
        <taxon>Eukaryota</taxon>
        <taxon>Fungi</taxon>
        <taxon>Dikarya</taxon>
        <taxon>Ascomycota</taxon>
        <taxon>Pezizomycotina</taxon>
        <taxon>Sordariomycetes</taxon>
        <taxon>Hypocreomycetidae</taxon>
        <taxon>Hypocreales</taxon>
        <taxon>Hypocreaceae</taxon>
        <taxon>Trichoderma</taxon>
    </lineage>
</organism>
<dbReference type="Gene3D" id="3.40.50.300">
    <property type="entry name" value="P-loop containing nucleotide triphosphate hydrolases"/>
    <property type="match status" value="1"/>
</dbReference>
<proteinExistence type="predicted"/>
<dbReference type="PANTHER" id="PTHR13748">
    <property type="entry name" value="COBW-RELATED"/>
    <property type="match status" value="1"/>
</dbReference>
<dbReference type="InterPro" id="IPR027417">
    <property type="entry name" value="P-loop_NTPase"/>
</dbReference>
<feature type="domain" description="CobW/HypB/UreG nucleotide-binding" evidence="1">
    <location>
        <begin position="30"/>
        <end position="66"/>
    </location>
</feature>
<accession>A0AAE1M311</accession>
<dbReference type="Pfam" id="PF02492">
    <property type="entry name" value="cobW"/>
    <property type="match status" value="2"/>
</dbReference>
<dbReference type="InterPro" id="IPR003495">
    <property type="entry name" value="CobW/HypB/UreG_nucleotide-bd"/>
</dbReference>
<dbReference type="CDD" id="cd03112">
    <property type="entry name" value="CobW-like"/>
    <property type="match status" value="1"/>
</dbReference>
<dbReference type="EMBL" id="JAWRVG010000031">
    <property type="protein sequence ID" value="KAK4068548.1"/>
    <property type="molecule type" value="Genomic_DNA"/>
</dbReference>
<dbReference type="GO" id="GO:0005737">
    <property type="term" value="C:cytoplasm"/>
    <property type="evidence" value="ECO:0007669"/>
    <property type="project" value="TreeGrafter"/>
</dbReference>
<dbReference type="InterPro" id="IPR036627">
    <property type="entry name" value="CobW-likC_sf"/>
</dbReference>